<dbReference type="AlphaFoldDB" id="A0A1J1HYK0"/>
<evidence type="ECO:0000313" key="11">
    <source>
        <dbReference type="EMBL" id="CRK92404.1"/>
    </source>
</evidence>
<keyword evidence="2 9" id="KW-0732">Signal</keyword>
<evidence type="ECO:0000256" key="8">
    <source>
        <dbReference type="SAM" id="Coils"/>
    </source>
</evidence>
<dbReference type="GO" id="GO:0016787">
    <property type="term" value="F:hydrolase activity"/>
    <property type="evidence" value="ECO:0007669"/>
    <property type="project" value="UniProtKB-KW"/>
</dbReference>
<dbReference type="GO" id="GO:0016042">
    <property type="term" value="P:lipid catabolic process"/>
    <property type="evidence" value="ECO:0007669"/>
    <property type="project" value="UniProtKB-KW"/>
</dbReference>
<dbReference type="Proteomes" id="UP000183832">
    <property type="component" value="Unassembled WGS sequence"/>
</dbReference>
<keyword evidence="3" id="KW-0378">Hydrolase</keyword>
<dbReference type="InterPro" id="IPR006693">
    <property type="entry name" value="AB_hydrolase_lipase"/>
</dbReference>
<dbReference type="FunFam" id="3.40.50.1820:FF:000021">
    <property type="entry name" value="Lipase"/>
    <property type="match status" value="1"/>
</dbReference>
<evidence type="ECO:0000256" key="1">
    <source>
        <dbReference type="ARBA" id="ARBA00010701"/>
    </source>
</evidence>
<dbReference type="Gene3D" id="1.25.40.10">
    <property type="entry name" value="Tetratricopeptide repeat domain"/>
    <property type="match status" value="1"/>
</dbReference>
<proteinExistence type="inferred from homology"/>
<dbReference type="InterPro" id="IPR011990">
    <property type="entry name" value="TPR-like_helical_dom_sf"/>
</dbReference>
<evidence type="ECO:0000256" key="9">
    <source>
        <dbReference type="SAM" id="SignalP"/>
    </source>
</evidence>
<evidence type="ECO:0000313" key="12">
    <source>
        <dbReference type="Proteomes" id="UP000183832"/>
    </source>
</evidence>
<dbReference type="Pfam" id="PF04083">
    <property type="entry name" value="Abhydro_lipase"/>
    <property type="match status" value="1"/>
</dbReference>
<feature type="repeat" description="TPR" evidence="7">
    <location>
        <begin position="675"/>
        <end position="708"/>
    </location>
</feature>
<feature type="domain" description="Partial AB-hydrolase lipase" evidence="10">
    <location>
        <begin position="78"/>
        <end position="138"/>
    </location>
</feature>
<dbReference type="PANTHER" id="PTHR11005">
    <property type="entry name" value="LYSOSOMAL ACID LIPASE-RELATED"/>
    <property type="match status" value="1"/>
</dbReference>
<sequence length="845" mass="97240">MKIFCIAAIFVTAVSIVTADYRGTEIVMNILTSFLTTPTFEKETTTEASGILPKILNPLHWIPNFEDIPWSPDSELTTPEIATRHGYLSETHTIITEDGYMLNIHRIPCGRSGCGDGERQPVFLQHGILASSADWVISGPNKALAFILADLGYDVWLGNARGNTYSRHHVSMSNSDKKYWDFSFHEMAIYDIPAEIDFIYSHRKRTLGVNFTENNLIYIGHSMGTTMNFVLLSEKPEYNEKIKLFIALAPVAFMTHIKSPIRFLAPFSKDIESIMKFFGQNEFLPQNRIIKWLSKYGCELNEAEKYICENTVFVICGFDKEQYNATLMPVIFAHTPAGTSTKTVVHYAQEIHESGNFQNFDYGPEENFNRYGNEVPPTYNLQNIATPVALFYAQNDWLAGYQDVKKLYQNLPSQSTKALIKVALDEFNHVDFLWGIDAPELRTLLQIYDIPIEFLDFEYINGCNDGKVLEKVVKILRSGEEGFYPDLTKHAEEKLKLIKPDSKLFWTEFPVLKKETLGEDKQNEIEAEMKSWISDMKKQDNIVKQIDATSKPQPPIRQVKVETINNETMKSKNCHRIKSTDYSKWDKYNVDDAIHEIEIAEERQLELIEEKNKKNAEKTKLIEEIVDDEVDCLSDFEKDYLAMKLKEKGNECYKAKDYDEAIKEYTQSLRIKKTAAAFNNRALVYLKLKKFLKVISDTNECLRIEPENIKALIRKGEAFIGESMLNEARDVFEKVLEIEVNNKIAQLELAALDKKLPPKNAFRMKIEEINDDEDVKKPIKKIIKNSGKLEVSDTKNVPKLVQNIYVEEPTPFDKLIKKESKPREKLILPNENQKKKCSPMIQEIF</sequence>
<evidence type="ECO:0000256" key="6">
    <source>
        <dbReference type="ARBA" id="ARBA00023180"/>
    </source>
</evidence>
<evidence type="ECO:0000256" key="2">
    <source>
        <dbReference type="ARBA" id="ARBA00022729"/>
    </source>
</evidence>
<evidence type="ECO:0000256" key="3">
    <source>
        <dbReference type="ARBA" id="ARBA00022801"/>
    </source>
</evidence>
<dbReference type="InterPro" id="IPR029058">
    <property type="entry name" value="AB_hydrolase_fold"/>
</dbReference>
<keyword evidence="6" id="KW-0325">Glycoprotein</keyword>
<accession>A0A1J1HYK0</accession>
<keyword evidence="12" id="KW-1185">Reference proteome</keyword>
<comment type="similarity">
    <text evidence="1">Belongs to the AB hydrolase superfamily. Lipase family.</text>
</comment>
<dbReference type="PROSITE" id="PS50005">
    <property type="entry name" value="TPR"/>
    <property type="match status" value="2"/>
</dbReference>
<feature type="signal peptide" evidence="9">
    <location>
        <begin position="1"/>
        <end position="19"/>
    </location>
</feature>
<dbReference type="SUPFAM" id="SSF48452">
    <property type="entry name" value="TPR-like"/>
    <property type="match status" value="1"/>
</dbReference>
<dbReference type="SMART" id="SM00028">
    <property type="entry name" value="TPR"/>
    <property type="match status" value="3"/>
</dbReference>
<reference evidence="11 12" key="1">
    <citation type="submission" date="2015-04" db="EMBL/GenBank/DDBJ databases">
        <authorList>
            <person name="Syromyatnikov M.Y."/>
            <person name="Popov V.N."/>
        </authorList>
    </citation>
    <scope>NUCLEOTIDE SEQUENCE [LARGE SCALE GENOMIC DNA]</scope>
</reference>
<dbReference type="STRING" id="568069.A0A1J1HYK0"/>
<dbReference type="EMBL" id="CVRI01000027">
    <property type="protein sequence ID" value="CRK92404.1"/>
    <property type="molecule type" value="Genomic_DNA"/>
</dbReference>
<feature type="repeat" description="TPR" evidence="7">
    <location>
        <begin position="709"/>
        <end position="742"/>
    </location>
</feature>
<name>A0A1J1HYK0_9DIPT</name>
<gene>
    <name evidence="11" type="primary">putative Lysosomal acid lipase</name>
    <name evidence="11" type="synonym">cholesteryl ester hydrolase</name>
    <name evidence="11" type="ORF">CLUMA_CG005963</name>
</gene>
<keyword evidence="7" id="KW-0802">TPR repeat</keyword>
<evidence type="ECO:0000256" key="5">
    <source>
        <dbReference type="ARBA" id="ARBA00023098"/>
    </source>
</evidence>
<dbReference type="SUPFAM" id="SSF53474">
    <property type="entry name" value="alpha/beta-Hydrolases"/>
    <property type="match status" value="1"/>
</dbReference>
<keyword evidence="8" id="KW-0175">Coiled coil</keyword>
<dbReference type="InterPro" id="IPR019734">
    <property type="entry name" value="TPR_rpt"/>
</dbReference>
<protein>
    <submittedName>
        <fullName evidence="11">CLUMA_CG005963, isoform A</fullName>
    </submittedName>
</protein>
<dbReference type="OrthoDB" id="9974421at2759"/>
<organism evidence="11 12">
    <name type="scientific">Clunio marinus</name>
    <dbReference type="NCBI Taxonomy" id="568069"/>
    <lineage>
        <taxon>Eukaryota</taxon>
        <taxon>Metazoa</taxon>
        <taxon>Ecdysozoa</taxon>
        <taxon>Arthropoda</taxon>
        <taxon>Hexapoda</taxon>
        <taxon>Insecta</taxon>
        <taxon>Pterygota</taxon>
        <taxon>Neoptera</taxon>
        <taxon>Endopterygota</taxon>
        <taxon>Diptera</taxon>
        <taxon>Nematocera</taxon>
        <taxon>Chironomoidea</taxon>
        <taxon>Chironomidae</taxon>
        <taxon>Clunio</taxon>
    </lineage>
</organism>
<keyword evidence="5" id="KW-0443">Lipid metabolism</keyword>
<feature type="chain" id="PRO_5009619047" evidence="9">
    <location>
        <begin position="20"/>
        <end position="845"/>
    </location>
</feature>
<keyword evidence="4" id="KW-0442">Lipid degradation</keyword>
<evidence type="ECO:0000256" key="4">
    <source>
        <dbReference type="ARBA" id="ARBA00022963"/>
    </source>
</evidence>
<feature type="coiled-coil region" evidence="8">
    <location>
        <begin position="590"/>
        <end position="628"/>
    </location>
</feature>
<dbReference type="Gene3D" id="3.40.50.1820">
    <property type="entry name" value="alpha/beta hydrolase"/>
    <property type="match status" value="1"/>
</dbReference>
<evidence type="ECO:0000256" key="7">
    <source>
        <dbReference type="PROSITE-ProRule" id="PRU00339"/>
    </source>
</evidence>
<evidence type="ECO:0000259" key="10">
    <source>
        <dbReference type="Pfam" id="PF04083"/>
    </source>
</evidence>